<dbReference type="EMBL" id="AJ630128">
    <property type="protein sequence ID" value="CAF34146.1"/>
    <property type="molecule type" value="Genomic_DNA"/>
</dbReference>
<name>Q5GQT8_BPSYP</name>
<keyword evidence="3" id="KW-1185">Reference proteome</keyword>
<organism evidence="1 3">
    <name type="scientific">Synechococcus phage S-PM2</name>
    <dbReference type="NCBI Taxonomy" id="238854"/>
    <lineage>
        <taxon>Viruses</taxon>
        <taxon>Duplodnaviria</taxon>
        <taxon>Heunggongvirae</taxon>
        <taxon>Uroviricota</taxon>
        <taxon>Caudoviricetes</taxon>
        <taxon>Pantevenvirales</taxon>
        <taxon>Kyanoviridae</taxon>
        <taxon>Nodensvirus</taxon>
        <taxon>Nodensvirus spm2</taxon>
    </lineage>
</organism>
<evidence type="ECO:0000313" key="3">
    <source>
        <dbReference type="Proteomes" id="UP000000994"/>
    </source>
</evidence>
<dbReference type="KEGG" id="vg:3260321"/>
<proteinExistence type="predicted"/>
<reference evidence="2 4" key="3">
    <citation type="journal article" date="2015" name="PLoS ONE">
        <title>Spontaneous Deletion of an "ORFanage" Region Facilitates Host Adaptation in a "Photosynthetic" Cyanophage.</title>
        <authorList>
            <person name="Puxty R.J."/>
            <person name="Perez-Sepulveda B."/>
            <person name="Rihtman B."/>
            <person name="Evans D.J."/>
            <person name="Millard A.D."/>
            <person name="Scanlan D.J."/>
        </authorList>
    </citation>
    <scope>NUCLEOTIDE SEQUENCE [LARGE SCALE GENOMIC DNA]</scope>
</reference>
<gene>
    <name evidence="2" type="ORF">S-PM2d082</name>
    <name evidence="1" type="ORF">S-PM2p082</name>
</gene>
<reference evidence="1 3" key="2">
    <citation type="journal article" date="2005" name="J. Bacteriol.">
        <title>The genome of S-PM2, a 'photosynthetic' T4-type bacteriophage that infects marine Synechococcus strains.</title>
        <authorList>
            <person name="Mann N.H."/>
            <person name="Clokie M.R."/>
            <person name="Millard A."/>
            <person name="Cook A."/>
            <person name="Wilson W.H."/>
            <person name="Wheatley P.J."/>
            <person name="Letarov A."/>
            <person name="Krisch H.M."/>
        </authorList>
    </citation>
    <scope>NUCLEOTIDE SEQUENCE</scope>
</reference>
<reference evidence="2" key="4">
    <citation type="submission" date="2015-02" db="EMBL/GenBank/DDBJ databases">
        <authorList>
            <person name="Chooi Y.-H."/>
        </authorList>
    </citation>
    <scope>NUCLEOTIDE SEQUENCE</scope>
</reference>
<dbReference type="OrthoDB" id="20115at10239"/>
<evidence type="ECO:0000313" key="4">
    <source>
        <dbReference type="Proteomes" id="UP000246186"/>
    </source>
</evidence>
<sequence>MAEVQLQSPYNIVTKRDGSSVSVENLDRRVPPGFDIFTANNAGFRLASFQNTKFEGDNVIGDISNAFPKLALIDFEERPESSISLSGSRFNITNSARIIGVTLSASNQTISTDPDQLSTISVLNTDKFFDTGYLLTEKRSVIRYLSKTSNSFSGYIISGTDALESDDEIIQHSFL</sequence>
<accession>Q5GQT8</accession>
<dbReference type="Proteomes" id="UP000246186">
    <property type="component" value="Genome"/>
</dbReference>
<dbReference type="Proteomes" id="UP000000994">
    <property type="component" value="Segment"/>
</dbReference>
<organismHost>
    <name type="scientific">Synechococcus</name>
    <dbReference type="NCBI Taxonomy" id="1129"/>
</organismHost>
<dbReference type="EMBL" id="LN828717">
    <property type="protein sequence ID" value="CFW42212.1"/>
    <property type="molecule type" value="Genomic_DNA"/>
</dbReference>
<reference evidence="1 3" key="1">
    <citation type="journal article" date="2004" name="Proc. Natl. Acad. Sci. U.S.A.">
        <title>Genetic organization of the psbAD region in phages infecting marine Synechococcus strains.</title>
        <authorList>
            <person name="Millard A."/>
            <person name="Clokie M.R."/>
            <person name="Shub D.A."/>
            <person name="Mann N.H."/>
        </authorList>
    </citation>
    <scope>NUCLEOTIDE SEQUENCE [LARGE SCALE GENOMIC DNA]</scope>
</reference>
<dbReference type="RefSeq" id="YP_195116.1">
    <property type="nucleotide sequence ID" value="NC_006820.1"/>
</dbReference>
<protein>
    <submittedName>
        <fullName evidence="1">Virion structural protein</fullName>
    </submittedName>
</protein>
<evidence type="ECO:0000313" key="2">
    <source>
        <dbReference type="EMBL" id="CFW42212.1"/>
    </source>
</evidence>
<evidence type="ECO:0000313" key="1">
    <source>
        <dbReference type="EMBL" id="CAF34146.1"/>
    </source>
</evidence>